<evidence type="ECO:0000313" key="1">
    <source>
        <dbReference type="EMBL" id="QGP92697.1"/>
    </source>
</evidence>
<accession>A0A6I5ZT33</accession>
<evidence type="ECO:0008006" key="3">
    <source>
        <dbReference type="Google" id="ProtNLM"/>
    </source>
</evidence>
<dbReference type="AlphaFoldDB" id="A0A6I5ZT33"/>
<dbReference type="Gene3D" id="3.30.572.10">
    <property type="entry name" value="Thymidylate synthase/dCMP hydroxymethylase domain"/>
    <property type="match status" value="1"/>
</dbReference>
<evidence type="ECO:0000313" key="2">
    <source>
        <dbReference type="Proteomes" id="UP000425916"/>
    </source>
</evidence>
<name>A0A6I5ZT33_9FIRM</name>
<dbReference type="InterPro" id="IPR036926">
    <property type="entry name" value="Thymidate_synth/dCMP_Mease_sf"/>
</dbReference>
<protein>
    <recommendedName>
        <fullName evidence="3">Thymidylate synthase</fullName>
    </recommendedName>
</protein>
<dbReference type="EMBL" id="CP046244">
    <property type="protein sequence ID" value="QGP92697.1"/>
    <property type="molecule type" value="Genomic_DNA"/>
</dbReference>
<dbReference type="SUPFAM" id="SSF55831">
    <property type="entry name" value="Thymidylate synthase/dCMP hydroxymethylase"/>
    <property type="match status" value="1"/>
</dbReference>
<proteinExistence type="predicted"/>
<dbReference type="Proteomes" id="UP000425916">
    <property type="component" value="Chromosome"/>
</dbReference>
<gene>
    <name evidence="1" type="ORF">MGLY_20860</name>
</gene>
<organism evidence="1 2">
    <name type="scientific">Neomoorella glycerini</name>
    <dbReference type="NCBI Taxonomy" id="55779"/>
    <lineage>
        <taxon>Bacteria</taxon>
        <taxon>Bacillati</taxon>
        <taxon>Bacillota</taxon>
        <taxon>Clostridia</taxon>
        <taxon>Neomoorellales</taxon>
        <taxon>Neomoorellaceae</taxon>
        <taxon>Neomoorella</taxon>
    </lineage>
</organism>
<reference evidence="1 2" key="1">
    <citation type="submission" date="2019-11" db="EMBL/GenBank/DDBJ databases">
        <title>Genome sequence of Moorella glycerini DSM11254.</title>
        <authorList>
            <person name="Poehlein A."/>
            <person name="Boeer T."/>
            <person name="Daniel R."/>
        </authorList>
    </citation>
    <scope>NUCLEOTIDE SEQUENCE [LARGE SCALE GENOMIC DNA]</scope>
    <source>
        <strain evidence="1 2">DSM 11254</strain>
    </source>
</reference>
<keyword evidence="2" id="KW-1185">Reference proteome</keyword>
<sequence length="243" mass="28317">MLLNPVLVNAESFQEAWLKGSRLIVQNKWELWNLIVHITNPNNFDTIFHRSVSRFAFTHNLLDPKAVAYTIFPYKLYRRYRTASNLFHVYNKPHGFYERKYGSSKYWGNYFRRMTYYEGTNGVINQLENIINAINNSRRIHKAAYTIVIQKPGGETVKPLGGPCLNYIAIQQEPSTPKRLSLLCVYRNHDFLERTYGNYWGLCELLKFLAAEIEAIPTGITCISSHAFIASHKRDFKRLVDSL</sequence>